<accession>A0A452F4A9</accession>
<dbReference type="Ensembl" id="ENSCHIT00000027003.1">
    <property type="protein sequence ID" value="ENSCHIP00000019188.1"/>
    <property type="gene ID" value="ENSCHIG00000018302.1"/>
</dbReference>
<proteinExistence type="predicted"/>
<reference evidence="2" key="2">
    <citation type="submission" date="2025-08" db="UniProtKB">
        <authorList>
            <consortium name="Ensembl"/>
        </authorList>
    </citation>
    <scope>IDENTIFICATION</scope>
</reference>
<reference evidence="2 3" key="1">
    <citation type="submission" date="2016-04" db="EMBL/GenBank/DDBJ databases">
        <title>Polished mammalian reference genomes with single-molecule sequencing and chromosome conformation capture applied to the Capra hircus genome.</title>
        <authorList>
            <person name="Bickhart D.M."/>
            <person name="Koren S."/>
            <person name="Rosen B."/>
            <person name="Hastie A."/>
            <person name="Liachko I."/>
            <person name="Sullivan S.T."/>
            <person name="Burton J."/>
            <person name="Sayre B.L."/>
            <person name="Huson H.J."/>
            <person name="Lee J."/>
            <person name="Lam E."/>
            <person name="Kelley C.M."/>
            <person name="Hutchison J.L."/>
            <person name="Zhou Y."/>
            <person name="Sun J."/>
            <person name="Crisa A."/>
            <person name="Schwartz J.C."/>
            <person name="Hammond J.A."/>
            <person name="Schroeder S.G."/>
            <person name="Liu G.E."/>
            <person name="Dunham M."/>
            <person name="Shendure J."/>
            <person name="Sonstegard T.S."/>
            <person name="Phillippy A.M."/>
            <person name="Van Tassell C.P."/>
            <person name="Smith T.P."/>
        </authorList>
    </citation>
    <scope>NUCLEOTIDE SEQUENCE [LARGE SCALE GENOMIC DNA]</scope>
</reference>
<keyword evidence="3" id="KW-1185">Reference proteome</keyword>
<feature type="compositionally biased region" description="Low complexity" evidence="1">
    <location>
        <begin position="206"/>
        <end position="215"/>
    </location>
</feature>
<name>A0A452F4A9_CAPHI</name>
<reference evidence="2" key="3">
    <citation type="submission" date="2025-09" db="UniProtKB">
        <authorList>
            <consortium name="Ensembl"/>
        </authorList>
    </citation>
    <scope>IDENTIFICATION</scope>
</reference>
<feature type="region of interest" description="Disordered" evidence="1">
    <location>
        <begin position="103"/>
        <end position="174"/>
    </location>
</feature>
<feature type="region of interest" description="Disordered" evidence="1">
    <location>
        <begin position="200"/>
        <end position="233"/>
    </location>
</feature>
<dbReference type="GeneTree" id="ENSGT00940000163231"/>
<dbReference type="Proteomes" id="UP000291000">
    <property type="component" value="Chromosome 9"/>
</dbReference>
<organism evidence="2 3">
    <name type="scientific">Capra hircus</name>
    <name type="common">Goat</name>
    <dbReference type="NCBI Taxonomy" id="9925"/>
    <lineage>
        <taxon>Eukaryota</taxon>
        <taxon>Metazoa</taxon>
        <taxon>Chordata</taxon>
        <taxon>Craniata</taxon>
        <taxon>Vertebrata</taxon>
        <taxon>Euteleostomi</taxon>
        <taxon>Mammalia</taxon>
        <taxon>Eutheria</taxon>
        <taxon>Laurasiatheria</taxon>
        <taxon>Artiodactyla</taxon>
        <taxon>Ruminantia</taxon>
        <taxon>Pecora</taxon>
        <taxon>Bovidae</taxon>
        <taxon>Caprinae</taxon>
        <taxon>Capra</taxon>
    </lineage>
</organism>
<evidence type="ECO:0000313" key="3">
    <source>
        <dbReference type="Proteomes" id="UP000291000"/>
    </source>
</evidence>
<protein>
    <submittedName>
        <fullName evidence="2">Uncharacterized protein</fullName>
    </submittedName>
</protein>
<dbReference type="EMBL" id="LWLT01000012">
    <property type="status" value="NOT_ANNOTATED_CDS"/>
    <property type="molecule type" value="Genomic_DNA"/>
</dbReference>
<dbReference type="PANTHER" id="PTHR47595">
    <property type="entry name" value="HEAT SHOCK 70 KDA PROTEIN 14"/>
    <property type="match status" value="1"/>
</dbReference>
<evidence type="ECO:0000313" key="2">
    <source>
        <dbReference type="Ensembl" id="ENSCHIP00000019188.1"/>
    </source>
</evidence>
<dbReference type="PANTHER" id="PTHR47595:SF2">
    <property type="entry name" value="MYB_SANT-LIKE DNA-BINDING DOMAIN-CONTAINING PROTEIN 7"/>
    <property type="match status" value="1"/>
</dbReference>
<sequence>MVTSNRHAGIWWYRQEIWRLLSTLGKAEYVQCLQTAHHNAVYQAQDFCRTMLQCSCKFKVKLIFKTYVAHTTSMGNSPHCPFYDIVTDADKLMEDAAWTKNSDLNLASPDTTREEGTSILGAKRTQGAEHQPILKTVKQSDEDCPLRVSDQMPETSDLEDSRDNSLGAGYAQGTPSYSSSHHLYSGVAAPFQSNPMTRLALSGEPSSCSSSTSSSRAPFVSGGDRPLTSEPPPTWWSVARTIAAELAENRRLTREFSKQEQEKLDQLIAIGKEASSQQDIASELLKGAVVVVRRLATAVEGATRAFQLGLEKLLQRLISNTKS</sequence>
<dbReference type="AlphaFoldDB" id="A0A452F4A9"/>
<evidence type="ECO:0000256" key="1">
    <source>
        <dbReference type="SAM" id="MobiDB-lite"/>
    </source>
</evidence>